<feature type="transmembrane region" description="Helical" evidence="1">
    <location>
        <begin position="16"/>
        <end position="35"/>
    </location>
</feature>
<keyword evidence="1" id="KW-1133">Transmembrane helix</keyword>
<name>A0ABR8PB15_9LACO</name>
<dbReference type="EMBL" id="JACSQW010000003">
    <property type="protein sequence ID" value="MBD7894403.1"/>
    <property type="molecule type" value="Genomic_DNA"/>
</dbReference>
<proteinExistence type="predicted"/>
<evidence type="ECO:0000256" key="1">
    <source>
        <dbReference type="SAM" id="Phobius"/>
    </source>
</evidence>
<evidence type="ECO:0000313" key="3">
    <source>
        <dbReference type="Proteomes" id="UP000616837"/>
    </source>
</evidence>
<organism evidence="2 3">
    <name type="scientific">Limosilactobacillus avistercoris</name>
    <dbReference type="NCBI Taxonomy" id="2762243"/>
    <lineage>
        <taxon>Bacteria</taxon>
        <taxon>Bacillati</taxon>
        <taxon>Bacillota</taxon>
        <taxon>Bacilli</taxon>
        <taxon>Lactobacillales</taxon>
        <taxon>Lactobacillaceae</taxon>
        <taxon>Limosilactobacillus</taxon>
    </lineage>
</organism>
<accession>A0ABR8PB15</accession>
<comment type="caution">
    <text evidence="2">The sequence shown here is derived from an EMBL/GenBank/DDBJ whole genome shotgun (WGS) entry which is preliminary data.</text>
</comment>
<gene>
    <name evidence="2" type="ORF">H9564_01455</name>
</gene>
<keyword evidence="3" id="KW-1185">Reference proteome</keyword>
<reference evidence="2 3" key="1">
    <citation type="submission" date="2020-08" db="EMBL/GenBank/DDBJ databases">
        <title>A Genomic Blueprint of the Chicken Gut Microbiome.</title>
        <authorList>
            <person name="Gilroy R."/>
            <person name="Ravi A."/>
            <person name="Getino M."/>
            <person name="Pursley I."/>
            <person name="Horton D.L."/>
            <person name="Alikhan N.-F."/>
            <person name="Baker D."/>
            <person name="Gharbi K."/>
            <person name="Hall N."/>
            <person name="Watson M."/>
            <person name="Adriaenssens E.M."/>
            <person name="Foster-Nyarko E."/>
            <person name="Jarju S."/>
            <person name="Secka A."/>
            <person name="Antonio M."/>
            <person name="Oren A."/>
            <person name="Chaudhuri R."/>
            <person name="La Ragione R.M."/>
            <person name="Hildebrand F."/>
            <person name="Pallen M.J."/>
        </authorList>
    </citation>
    <scope>NUCLEOTIDE SEQUENCE [LARGE SCALE GENOMIC DNA]</scope>
    <source>
        <strain evidence="2 3">Sa3CUN2</strain>
    </source>
</reference>
<keyword evidence="1" id="KW-0812">Transmembrane</keyword>
<dbReference type="Proteomes" id="UP000616837">
    <property type="component" value="Unassembled WGS sequence"/>
</dbReference>
<sequence length="64" mass="7379">MLIWGCMFPLIQGSDIWSSIVGMLWISAWILMGPLKKGLTIKFVTPKLDKKYPLTINRIDKNQE</sequence>
<protein>
    <submittedName>
        <fullName evidence="2">Uncharacterized protein</fullName>
    </submittedName>
</protein>
<keyword evidence="1" id="KW-0472">Membrane</keyword>
<evidence type="ECO:0000313" key="2">
    <source>
        <dbReference type="EMBL" id="MBD7894403.1"/>
    </source>
</evidence>